<dbReference type="InterPro" id="IPR010106">
    <property type="entry name" value="RpnA"/>
</dbReference>
<evidence type="ECO:0008006" key="3">
    <source>
        <dbReference type="Google" id="ProtNLM"/>
    </source>
</evidence>
<evidence type="ECO:0000313" key="1">
    <source>
        <dbReference type="EMBL" id="SCY85100.1"/>
    </source>
</evidence>
<dbReference type="Proteomes" id="UP000198538">
    <property type="component" value="Unassembled WGS sequence"/>
</dbReference>
<name>A0A1G5JAX7_9BACL</name>
<dbReference type="NCBIfam" id="TIGR01784">
    <property type="entry name" value="T_den_put_tspse"/>
    <property type="match status" value="1"/>
</dbReference>
<dbReference type="AlphaFoldDB" id="A0A1G5JAX7"/>
<gene>
    <name evidence="1" type="ORF">SAMN05720606_110175</name>
</gene>
<dbReference type="Pfam" id="PF12784">
    <property type="entry name" value="PDDEXK_2"/>
    <property type="match status" value="1"/>
</dbReference>
<proteinExistence type="predicted"/>
<dbReference type="RefSeq" id="WP_090921636.1">
    <property type="nucleotide sequence ID" value="NZ_FMVM01000010.1"/>
</dbReference>
<dbReference type="PANTHER" id="PTHR41317:SF1">
    <property type="entry name" value="PD-(D_E)XK NUCLEASE FAMILY TRANSPOSASE"/>
    <property type="match status" value="1"/>
</dbReference>
<dbReference type="EMBL" id="FMVM01000010">
    <property type="protein sequence ID" value="SCY85100.1"/>
    <property type="molecule type" value="Genomic_DNA"/>
</dbReference>
<keyword evidence="2" id="KW-1185">Reference proteome</keyword>
<accession>A0A1G5JAX7</accession>
<dbReference type="STRING" id="582692.SAMN05720606_110175"/>
<organism evidence="1 2">
    <name type="scientific">Paenibacillus polysaccharolyticus</name>
    <dbReference type="NCBI Taxonomy" id="582692"/>
    <lineage>
        <taxon>Bacteria</taxon>
        <taxon>Bacillati</taxon>
        <taxon>Bacillota</taxon>
        <taxon>Bacilli</taxon>
        <taxon>Bacillales</taxon>
        <taxon>Paenibacillaceae</taxon>
        <taxon>Paenibacillus</taxon>
    </lineage>
</organism>
<evidence type="ECO:0000313" key="2">
    <source>
        <dbReference type="Proteomes" id="UP000198538"/>
    </source>
</evidence>
<sequence>MAELLDPRVDFVFKRIFGSEQNKDVLLAFLNSTFIETGEAPLTEITVINTYTDKDSPEDKQSILDIKAKTVEGKLINIEMQLFNPYHMEKRTLFYWSEMYFHQIKKGENYNLLKKCVTINILNYSCLDNERYHNVFHLREDHTGISLTDDIEIHVMELTKLEQHPIPLEKGGLVNWLLFLKGIDISNWEVLAMNEPMLKKAMDTLEFLSHDAATRMAYDARMKALSDEKSMIEGARAEGTAKGRLEGLREGKQEMARELLALGVDMSAIVKASGLSEEEIRKFNRYQQR</sequence>
<protein>
    <recommendedName>
        <fullName evidence="3">Rpn family recombination-promoting nuclease/putative transposase</fullName>
    </recommendedName>
</protein>
<reference evidence="2" key="1">
    <citation type="submission" date="2016-10" db="EMBL/GenBank/DDBJ databases">
        <authorList>
            <person name="Varghese N."/>
            <person name="Submissions S."/>
        </authorList>
    </citation>
    <scope>NUCLEOTIDE SEQUENCE [LARGE SCALE GENOMIC DNA]</scope>
    <source>
        <strain evidence="2">BL9</strain>
    </source>
</reference>
<dbReference type="PANTHER" id="PTHR41317">
    <property type="entry name" value="PD-(D_E)XK NUCLEASE FAMILY TRANSPOSASE"/>
    <property type="match status" value="1"/>
</dbReference>